<gene>
    <name evidence="2" type="ORF">RCL2_000142800</name>
</gene>
<comment type="caution">
    <text evidence="2">The sequence shown here is derived from an EMBL/GenBank/DDBJ whole genome shotgun (WGS) entry which is preliminary data.</text>
</comment>
<keyword evidence="2" id="KW-0808">Transferase</keyword>
<evidence type="ECO:0000313" key="3">
    <source>
        <dbReference type="Proteomes" id="UP000615446"/>
    </source>
</evidence>
<dbReference type="PANTHER" id="PTHR44329:SF6">
    <property type="entry name" value="RECEPTOR-INTERACTING SERINE_THREONINE-PROTEIN KINASE 1"/>
    <property type="match status" value="1"/>
</dbReference>
<sequence length="344" mass="39506">MSQDPDTKDYILILQDSYCEKCGKGGFATVNLAMWIDGPLKYGKKKMGWERMPNKKVALKSLHNTQNITSEFLNEVKAYSYSYSNPIDNIPQNDDGILKIYGITQNPSTKDYVIILQYAGEGNLYNYKDISKNWYWAERLYILRIIIKGLEKIHKTQMVHRDFHIGNILMLSEYALTTLHSVNKVCISDMGLCGEIGNMDETKIYGVMPYMAPEVLRATGRQPFDDRAHDEILALNICNGTRPEIDDQGVPEFYIDVMKKCWDSNPENRPTASEIEKSINVYNPESGKEIMKQNNKADEYRKANLLSIRNATHPQAYYTSRLLNPFTKDLPKYDTECLECAIDD</sequence>
<feature type="domain" description="Protein kinase" evidence="1">
    <location>
        <begin position="16"/>
        <end position="316"/>
    </location>
</feature>
<dbReference type="Pfam" id="PF00069">
    <property type="entry name" value="Pkinase"/>
    <property type="match status" value="1"/>
</dbReference>
<dbReference type="GO" id="GO:0004674">
    <property type="term" value="F:protein serine/threonine kinase activity"/>
    <property type="evidence" value="ECO:0007669"/>
    <property type="project" value="TreeGrafter"/>
</dbReference>
<dbReference type="GO" id="GO:0005524">
    <property type="term" value="F:ATP binding"/>
    <property type="evidence" value="ECO:0007669"/>
    <property type="project" value="InterPro"/>
</dbReference>
<dbReference type="EMBL" id="BLAL01000011">
    <property type="protein sequence ID" value="GES73921.1"/>
    <property type="molecule type" value="Genomic_DNA"/>
</dbReference>
<reference evidence="2" key="1">
    <citation type="submission" date="2019-10" db="EMBL/GenBank/DDBJ databases">
        <title>Conservation and host-specific expression of non-tandemly repeated heterogenous ribosome RNA gene in arbuscular mycorrhizal fungi.</title>
        <authorList>
            <person name="Maeda T."/>
            <person name="Kobayashi Y."/>
            <person name="Nakagawa T."/>
            <person name="Ezawa T."/>
            <person name="Yamaguchi K."/>
            <person name="Bino T."/>
            <person name="Nishimoto Y."/>
            <person name="Shigenobu S."/>
            <person name="Kawaguchi M."/>
        </authorList>
    </citation>
    <scope>NUCLEOTIDE SEQUENCE</scope>
    <source>
        <strain evidence="2">HR1</strain>
    </source>
</reference>
<dbReference type="Proteomes" id="UP000615446">
    <property type="component" value="Unassembled WGS sequence"/>
</dbReference>
<name>A0A8H3KVX0_9GLOM</name>
<accession>A0A8H3KVX0</accession>
<dbReference type="InterPro" id="IPR000719">
    <property type="entry name" value="Prot_kinase_dom"/>
</dbReference>
<dbReference type="Gene3D" id="1.10.510.10">
    <property type="entry name" value="Transferase(Phosphotransferase) domain 1"/>
    <property type="match status" value="1"/>
</dbReference>
<dbReference type="AlphaFoldDB" id="A0A8H3KVX0"/>
<dbReference type="InterPro" id="IPR011009">
    <property type="entry name" value="Kinase-like_dom_sf"/>
</dbReference>
<evidence type="ECO:0000259" key="1">
    <source>
        <dbReference type="PROSITE" id="PS50011"/>
    </source>
</evidence>
<evidence type="ECO:0000313" key="2">
    <source>
        <dbReference type="EMBL" id="GES73921.1"/>
    </source>
</evidence>
<dbReference type="PANTHER" id="PTHR44329">
    <property type="entry name" value="SERINE/THREONINE-PROTEIN KINASE TNNI3K-RELATED"/>
    <property type="match status" value="1"/>
</dbReference>
<dbReference type="InterPro" id="IPR051681">
    <property type="entry name" value="Ser/Thr_Kinases-Pseudokinases"/>
</dbReference>
<organism evidence="2 3">
    <name type="scientific">Rhizophagus clarus</name>
    <dbReference type="NCBI Taxonomy" id="94130"/>
    <lineage>
        <taxon>Eukaryota</taxon>
        <taxon>Fungi</taxon>
        <taxon>Fungi incertae sedis</taxon>
        <taxon>Mucoromycota</taxon>
        <taxon>Glomeromycotina</taxon>
        <taxon>Glomeromycetes</taxon>
        <taxon>Glomerales</taxon>
        <taxon>Glomeraceae</taxon>
        <taxon>Rhizophagus</taxon>
    </lineage>
</organism>
<proteinExistence type="predicted"/>
<dbReference type="PROSITE" id="PS50011">
    <property type="entry name" value="PROTEIN_KINASE_DOM"/>
    <property type="match status" value="1"/>
</dbReference>
<protein>
    <submittedName>
        <fullName evidence="2">Kinase-like domain-containing protein</fullName>
    </submittedName>
</protein>
<dbReference type="SUPFAM" id="SSF56112">
    <property type="entry name" value="Protein kinase-like (PK-like)"/>
    <property type="match status" value="1"/>
</dbReference>
<keyword evidence="2" id="KW-0418">Kinase</keyword>
<dbReference type="OrthoDB" id="544350at2759"/>